<accession>A0A327VNR0</accession>
<keyword evidence="15" id="KW-1185">Reference proteome</keyword>
<dbReference type="InterPro" id="IPR023997">
    <property type="entry name" value="TonB-dep_OMP_SusC/RagA_CS"/>
</dbReference>
<keyword evidence="5" id="KW-0732">Signal</keyword>
<keyword evidence="8" id="KW-0675">Receptor</keyword>
<organism evidence="14 15">
    <name type="scientific">Chitinophaga dinghuensis</name>
    <dbReference type="NCBI Taxonomy" id="1539050"/>
    <lineage>
        <taxon>Bacteria</taxon>
        <taxon>Pseudomonadati</taxon>
        <taxon>Bacteroidota</taxon>
        <taxon>Chitinophagia</taxon>
        <taxon>Chitinophagales</taxon>
        <taxon>Chitinophagaceae</taxon>
        <taxon>Chitinophaga</taxon>
    </lineage>
</organism>
<dbReference type="InterPro" id="IPR039426">
    <property type="entry name" value="TonB-dep_rcpt-like"/>
</dbReference>
<evidence type="ECO:0000256" key="8">
    <source>
        <dbReference type="ARBA" id="ARBA00023170"/>
    </source>
</evidence>
<evidence type="ECO:0000256" key="4">
    <source>
        <dbReference type="ARBA" id="ARBA00022692"/>
    </source>
</evidence>
<evidence type="ECO:0000259" key="13">
    <source>
        <dbReference type="Pfam" id="PF07715"/>
    </source>
</evidence>
<evidence type="ECO:0000256" key="11">
    <source>
        <dbReference type="RuleBase" id="RU003357"/>
    </source>
</evidence>
<evidence type="ECO:0000256" key="9">
    <source>
        <dbReference type="ARBA" id="ARBA00023237"/>
    </source>
</evidence>
<dbReference type="PANTHER" id="PTHR30069:SF29">
    <property type="entry name" value="HEMOGLOBIN AND HEMOGLOBIN-HAPTOGLOBIN-BINDING PROTEIN 1-RELATED"/>
    <property type="match status" value="1"/>
</dbReference>
<dbReference type="InterPro" id="IPR023996">
    <property type="entry name" value="TonB-dep_OMP_SusC/RagA"/>
</dbReference>
<dbReference type="InterPro" id="IPR012910">
    <property type="entry name" value="Plug_dom"/>
</dbReference>
<dbReference type="Gene3D" id="2.60.40.1120">
    <property type="entry name" value="Carboxypeptidase-like, regulatory domain"/>
    <property type="match status" value="1"/>
</dbReference>
<dbReference type="SUPFAM" id="SSF49464">
    <property type="entry name" value="Carboxypeptidase regulatory domain-like"/>
    <property type="match status" value="1"/>
</dbReference>
<dbReference type="Gene3D" id="2.170.130.10">
    <property type="entry name" value="TonB-dependent receptor, plug domain"/>
    <property type="match status" value="1"/>
</dbReference>
<dbReference type="Pfam" id="PF13715">
    <property type="entry name" value="CarbopepD_reg_2"/>
    <property type="match status" value="1"/>
</dbReference>
<dbReference type="GO" id="GO:0015344">
    <property type="term" value="F:siderophore uptake transmembrane transporter activity"/>
    <property type="evidence" value="ECO:0007669"/>
    <property type="project" value="TreeGrafter"/>
</dbReference>
<proteinExistence type="inferred from homology"/>
<dbReference type="EMBL" id="QLMA01000008">
    <property type="protein sequence ID" value="RAJ76733.1"/>
    <property type="molecule type" value="Genomic_DNA"/>
</dbReference>
<sequence length="1075" mass="115901">MPIFSPVFPHYLKRIINQTTKMKNVINLATFPKLFLSLFCLLFALASFSQSKPAQISGTVAGPDGQKIIGANVTLLNAKGVGATTDLEGKFTFKIPANYPAANITILVTFIGYDKKEITVPAGQSSIDVQLELSSKALNELVVTALGIKKEKKATAYAITEVKGSDFTKARASNLGDALAGKVAGVNASSLAGGPGASSRVIIRGTGSLAGDNQPLYVINGMPIDNTTQGAPASGNGAIGLNQDRGDGIGGINPDDIESVTVLKGGPAAALYGSRAANGVILITTKKGVKQKGIGVDYNGTFTMETPSVKPDWQYEYGSGINGNKPTTQQEAINAGRLSWGPKMDGTPVMQFDGIARPYSPQKNNIKNFYNTGTTFTNSVGFSGGNENATYRASLSDMNNRGLVPNQHLNKKIFTLGANANLSKKLSIEGFAQYNVEKSDNRTGVSDAPGNVNWGTYMIANTVDIRNLKPGYDANGNEIKWNPSEFATNPYFGLNKFQNHDNRNRFIGNLGIKYNILDNFFVRGRVTHDYSATSYVGIVPSGTAYMPEGYYQGINTNIAETNAELTFNYQGKLSRDLQLTAMAGGNKRKNGTDITTLAGKGFFQPGFYDPSNVLSLLPAVSNQRLATNSVFGSVDLSFKDLLFITATGRNDWFSTLSPKNNNIFYPSVGASFLLSEAVSMPAWVNFAKVRTSWAQVGGGAPLPYALNQTYSMVPGGGHLNQPLQTPTQTGNGTTSGQLMAPNPNLKPYTSTTAEIGVEGRFLNNRLGLDLTYYSRKTTNDIMQVAVSPGSGYNSAYLNVGQMSNKGVELMINGTPVKGKTFSWDASFNMAYNRNRVESLNGLDNLTLDASVNNYAYLYAEVGKPYSIIMGNRVKKDAQGNTIFDKSTGYEKTEMAELGTGISPLTGGITNTFHYKRFDLSVLVDGKFGGHVYSATNLYATRFGLSKVTLPGRMDGLTVTGVDTDGKAFTKTFTYANGIQQYYDNWKNISEKFVYDASFVKLRQVVLSYNIPAELLSFAKVQGASVSFVARNLFILYKNTPNIDPESTFSNASAQGFEMFGVPPTRSYGLNLNVKF</sequence>
<protein>
    <submittedName>
        <fullName evidence="14">TonB-linked SusC/RagA family outer membrane protein</fullName>
    </submittedName>
</protein>
<comment type="subcellular location">
    <subcellularLocation>
        <location evidence="1 10">Cell outer membrane</location>
        <topology evidence="1 10">Multi-pass membrane protein</topology>
    </subcellularLocation>
</comment>
<dbReference type="PROSITE" id="PS52016">
    <property type="entry name" value="TONB_DEPENDENT_REC_3"/>
    <property type="match status" value="1"/>
</dbReference>
<dbReference type="Pfam" id="PF07715">
    <property type="entry name" value="Plug"/>
    <property type="match status" value="1"/>
</dbReference>
<dbReference type="GO" id="GO:0044718">
    <property type="term" value="P:siderophore transmembrane transport"/>
    <property type="evidence" value="ECO:0007669"/>
    <property type="project" value="TreeGrafter"/>
</dbReference>
<keyword evidence="4 10" id="KW-0812">Transmembrane</keyword>
<evidence type="ECO:0000256" key="7">
    <source>
        <dbReference type="ARBA" id="ARBA00023136"/>
    </source>
</evidence>
<keyword evidence="2 10" id="KW-0813">Transport</keyword>
<dbReference type="GO" id="GO:0009279">
    <property type="term" value="C:cell outer membrane"/>
    <property type="evidence" value="ECO:0007669"/>
    <property type="project" value="UniProtKB-SubCell"/>
</dbReference>
<dbReference type="Pfam" id="PF00593">
    <property type="entry name" value="TonB_dep_Rec_b-barrel"/>
    <property type="match status" value="1"/>
</dbReference>
<evidence type="ECO:0000259" key="12">
    <source>
        <dbReference type="Pfam" id="PF00593"/>
    </source>
</evidence>
<keyword evidence="7 10" id="KW-0472">Membrane</keyword>
<comment type="caution">
    <text evidence="14">The sequence shown here is derived from an EMBL/GenBank/DDBJ whole genome shotgun (WGS) entry which is preliminary data.</text>
</comment>
<dbReference type="InterPro" id="IPR037066">
    <property type="entry name" value="Plug_dom_sf"/>
</dbReference>
<dbReference type="NCBIfam" id="TIGR04057">
    <property type="entry name" value="SusC_RagA_signa"/>
    <property type="match status" value="1"/>
</dbReference>
<dbReference type="Gene3D" id="2.40.170.20">
    <property type="entry name" value="TonB-dependent receptor, beta-barrel domain"/>
    <property type="match status" value="1"/>
</dbReference>
<dbReference type="InterPro" id="IPR000531">
    <property type="entry name" value="Beta-barrel_TonB"/>
</dbReference>
<comment type="similarity">
    <text evidence="10 11">Belongs to the TonB-dependent receptor family.</text>
</comment>
<dbReference type="AlphaFoldDB" id="A0A327VNR0"/>
<keyword evidence="6 11" id="KW-0798">TonB box</keyword>
<feature type="domain" description="TonB-dependent receptor plug" evidence="13">
    <location>
        <begin position="152"/>
        <end position="280"/>
    </location>
</feature>
<dbReference type="NCBIfam" id="TIGR04056">
    <property type="entry name" value="OMP_RagA_SusC"/>
    <property type="match status" value="1"/>
</dbReference>
<dbReference type="Proteomes" id="UP000249819">
    <property type="component" value="Unassembled WGS sequence"/>
</dbReference>
<evidence type="ECO:0000256" key="10">
    <source>
        <dbReference type="PROSITE-ProRule" id="PRU01360"/>
    </source>
</evidence>
<keyword evidence="9 10" id="KW-0998">Cell outer membrane</keyword>
<dbReference type="PANTHER" id="PTHR30069">
    <property type="entry name" value="TONB-DEPENDENT OUTER MEMBRANE RECEPTOR"/>
    <property type="match status" value="1"/>
</dbReference>
<evidence type="ECO:0000256" key="3">
    <source>
        <dbReference type="ARBA" id="ARBA00022452"/>
    </source>
</evidence>
<keyword evidence="3 10" id="KW-1134">Transmembrane beta strand</keyword>
<evidence type="ECO:0000313" key="14">
    <source>
        <dbReference type="EMBL" id="RAJ76733.1"/>
    </source>
</evidence>
<dbReference type="InterPro" id="IPR008969">
    <property type="entry name" value="CarboxyPept-like_regulatory"/>
</dbReference>
<evidence type="ECO:0000313" key="15">
    <source>
        <dbReference type="Proteomes" id="UP000249819"/>
    </source>
</evidence>
<dbReference type="InterPro" id="IPR036942">
    <property type="entry name" value="Beta-barrel_TonB_sf"/>
</dbReference>
<evidence type="ECO:0000256" key="5">
    <source>
        <dbReference type="ARBA" id="ARBA00022729"/>
    </source>
</evidence>
<evidence type="ECO:0000256" key="1">
    <source>
        <dbReference type="ARBA" id="ARBA00004571"/>
    </source>
</evidence>
<gene>
    <name evidence="14" type="ORF">CLV59_108254</name>
</gene>
<name>A0A327VNR0_9BACT</name>
<evidence type="ECO:0000256" key="6">
    <source>
        <dbReference type="ARBA" id="ARBA00023077"/>
    </source>
</evidence>
<reference evidence="14 15" key="1">
    <citation type="submission" date="2018-06" db="EMBL/GenBank/DDBJ databases">
        <title>Genomic Encyclopedia of Archaeal and Bacterial Type Strains, Phase II (KMG-II): from individual species to whole genera.</title>
        <authorList>
            <person name="Goeker M."/>
        </authorList>
    </citation>
    <scope>NUCLEOTIDE SEQUENCE [LARGE SCALE GENOMIC DNA]</scope>
    <source>
        <strain evidence="14 15">DSM 29821</strain>
    </source>
</reference>
<dbReference type="SUPFAM" id="SSF56935">
    <property type="entry name" value="Porins"/>
    <property type="match status" value="1"/>
</dbReference>
<evidence type="ECO:0000256" key="2">
    <source>
        <dbReference type="ARBA" id="ARBA00022448"/>
    </source>
</evidence>
<feature type="domain" description="TonB-dependent receptor-like beta-barrel" evidence="12">
    <location>
        <begin position="473"/>
        <end position="916"/>
    </location>
</feature>